<feature type="non-terminal residue" evidence="1">
    <location>
        <position position="1"/>
    </location>
</feature>
<accession>A0A1A7Z562</accession>
<name>A0A1A7Z562_9TELE</name>
<reference evidence="1" key="2">
    <citation type="submission" date="2016-06" db="EMBL/GenBank/DDBJ databases">
        <title>The genome of a short-lived fish provides insights into sex chromosome evolution and the genetic control of aging.</title>
        <authorList>
            <person name="Reichwald K."/>
            <person name="Felder M."/>
            <person name="Petzold A."/>
            <person name="Koch P."/>
            <person name="Groth M."/>
            <person name="Platzer M."/>
        </authorList>
    </citation>
    <scope>NUCLEOTIDE SEQUENCE</scope>
    <source>
        <tissue evidence="1">Brain</tissue>
    </source>
</reference>
<proteinExistence type="predicted"/>
<feature type="non-terminal residue" evidence="1">
    <location>
        <position position="72"/>
    </location>
</feature>
<protein>
    <submittedName>
        <fullName evidence="1">Uncharacterized protein</fullName>
    </submittedName>
</protein>
<reference evidence="1" key="1">
    <citation type="submission" date="2016-05" db="EMBL/GenBank/DDBJ databases">
        <authorList>
            <person name="Lavstsen T."/>
            <person name="Jespersen J.S."/>
        </authorList>
    </citation>
    <scope>NUCLEOTIDE SEQUENCE</scope>
    <source>
        <tissue evidence="1">Brain</tissue>
    </source>
</reference>
<gene>
    <name evidence="1" type="primary">Nfu_g_1_019647</name>
</gene>
<sequence length="72" mass="7835">GAAGGQPAHHYPILWSHIGGAGLCCSTLIEASYLITASEQKHGGNTTDSEHYMYYIICFADTFHPSCLSYRI</sequence>
<dbReference type="AlphaFoldDB" id="A0A1A7Z562"/>
<evidence type="ECO:0000313" key="1">
    <source>
        <dbReference type="EMBL" id="SBP37962.1"/>
    </source>
</evidence>
<dbReference type="EMBL" id="HADX01015730">
    <property type="protein sequence ID" value="SBP37962.1"/>
    <property type="molecule type" value="Transcribed_RNA"/>
</dbReference>
<organism evidence="1">
    <name type="scientific">Iconisemion striatum</name>
    <dbReference type="NCBI Taxonomy" id="60296"/>
    <lineage>
        <taxon>Eukaryota</taxon>
        <taxon>Metazoa</taxon>
        <taxon>Chordata</taxon>
        <taxon>Craniata</taxon>
        <taxon>Vertebrata</taxon>
        <taxon>Euteleostomi</taxon>
        <taxon>Actinopterygii</taxon>
        <taxon>Neopterygii</taxon>
        <taxon>Teleostei</taxon>
        <taxon>Neoteleostei</taxon>
        <taxon>Acanthomorphata</taxon>
        <taxon>Ovalentaria</taxon>
        <taxon>Atherinomorphae</taxon>
        <taxon>Cyprinodontiformes</taxon>
        <taxon>Nothobranchiidae</taxon>
        <taxon>Iconisemion</taxon>
    </lineage>
</organism>